<dbReference type="EMBL" id="QPKB01000003">
    <property type="protein sequence ID" value="RWR79224.1"/>
    <property type="molecule type" value="Genomic_DNA"/>
</dbReference>
<reference evidence="2 3" key="1">
    <citation type="journal article" date="2019" name="Nat. Plants">
        <title>Stout camphor tree genome fills gaps in understanding of flowering plant genome evolution.</title>
        <authorList>
            <person name="Chaw S.M."/>
            <person name="Liu Y.C."/>
            <person name="Wu Y.W."/>
            <person name="Wang H.Y."/>
            <person name="Lin C.I."/>
            <person name="Wu C.S."/>
            <person name="Ke H.M."/>
            <person name="Chang L.Y."/>
            <person name="Hsu C.Y."/>
            <person name="Yang H.T."/>
            <person name="Sudianto E."/>
            <person name="Hsu M.H."/>
            <person name="Wu K.P."/>
            <person name="Wang L.N."/>
            <person name="Leebens-Mack J.H."/>
            <person name="Tsai I.J."/>
        </authorList>
    </citation>
    <scope>NUCLEOTIDE SEQUENCE [LARGE SCALE GENOMIC DNA]</scope>
    <source>
        <strain evidence="3">cv. Chaw 1501</strain>
        <tissue evidence="2">Young leaves</tissue>
    </source>
</reference>
<gene>
    <name evidence="2" type="ORF">CKAN_00778800</name>
</gene>
<feature type="compositionally biased region" description="Basic and acidic residues" evidence="1">
    <location>
        <begin position="363"/>
        <end position="375"/>
    </location>
</feature>
<dbReference type="PANTHER" id="PTHR32091:SF17">
    <property type="entry name" value="EUKARYOTIC TRANSLATION INITIATION FACTOR 4B3"/>
    <property type="match status" value="1"/>
</dbReference>
<protein>
    <submittedName>
        <fullName evidence="2">Eukaryotic translation initiation factor 4B3-like protein</fullName>
    </submittedName>
</protein>
<evidence type="ECO:0000256" key="1">
    <source>
        <dbReference type="SAM" id="MobiDB-lite"/>
    </source>
</evidence>
<feature type="region of interest" description="Disordered" evidence="1">
    <location>
        <begin position="1"/>
        <end position="375"/>
    </location>
</feature>
<feature type="compositionally biased region" description="Basic and acidic residues" evidence="1">
    <location>
        <begin position="147"/>
        <end position="156"/>
    </location>
</feature>
<evidence type="ECO:0000313" key="2">
    <source>
        <dbReference type="EMBL" id="RWR79224.1"/>
    </source>
</evidence>
<accession>A0A3S3MMT1</accession>
<keyword evidence="2" id="KW-0648">Protein biosynthesis</keyword>
<feature type="compositionally biased region" description="Basic and acidic residues" evidence="1">
    <location>
        <begin position="181"/>
        <end position="204"/>
    </location>
</feature>
<feature type="compositionally biased region" description="Low complexity" evidence="1">
    <location>
        <begin position="46"/>
        <end position="57"/>
    </location>
</feature>
<comment type="caution">
    <text evidence="2">The sequence shown here is derived from an EMBL/GenBank/DDBJ whole genome shotgun (WGS) entry which is preliminary data.</text>
</comment>
<keyword evidence="3" id="KW-1185">Reference proteome</keyword>
<name>A0A3S3MMT1_9MAGN</name>
<dbReference type="GO" id="GO:0003729">
    <property type="term" value="F:mRNA binding"/>
    <property type="evidence" value="ECO:0007669"/>
    <property type="project" value="TreeGrafter"/>
</dbReference>
<proteinExistence type="predicted"/>
<dbReference type="Pfam" id="PF06273">
    <property type="entry name" value="eIF-4B"/>
    <property type="match status" value="1"/>
</dbReference>
<dbReference type="AlphaFoldDB" id="A0A3S3MMT1"/>
<feature type="compositionally biased region" description="Polar residues" evidence="1">
    <location>
        <begin position="268"/>
        <end position="289"/>
    </location>
</feature>
<keyword evidence="2" id="KW-0396">Initiation factor</keyword>
<feature type="compositionally biased region" description="Low complexity" evidence="1">
    <location>
        <begin position="132"/>
        <end position="143"/>
    </location>
</feature>
<organism evidence="2 3">
    <name type="scientific">Cinnamomum micranthum f. kanehirae</name>
    <dbReference type="NCBI Taxonomy" id="337451"/>
    <lineage>
        <taxon>Eukaryota</taxon>
        <taxon>Viridiplantae</taxon>
        <taxon>Streptophyta</taxon>
        <taxon>Embryophyta</taxon>
        <taxon>Tracheophyta</taxon>
        <taxon>Spermatophyta</taxon>
        <taxon>Magnoliopsida</taxon>
        <taxon>Magnoliidae</taxon>
        <taxon>Laurales</taxon>
        <taxon>Lauraceae</taxon>
        <taxon>Cinnamomum</taxon>
    </lineage>
</organism>
<dbReference type="Proteomes" id="UP000283530">
    <property type="component" value="Unassembled WGS sequence"/>
</dbReference>
<sequence length="375" mass="40271">MAATVSSVWSKPGAWALDSEEQESMESLPSHPQPNTNTDSLEFPTLSLSLSHAASTKPSKKKKPQKTLSLSEFTTGKAVSHGAAKVAPSKGLTTDELIVLPTGPRSRPADEPLRPSSSRFGGGRVSYGEDSGAGSRWGSSSSSPRVSDNDARRSREPLGPSRADEIDDWGAAKKSIAPAPRFERKEKGGFFDSQSRADESERWVSNKSYAPVESRRIGGAFESYRDKKGGFEANGGAGSDPWGKKKEEGSGSGSGRPRLALQPRSVPVVSNSEQQPQQQPGSVTKSKGTNPFGEARPREAVLAEKGQDWKKIDEKLESMKIKESEGPSFGKKSFGTGNGQASGPEERTEKSWRKTAYSIDATPRSEKVDNSEAQN</sequence>
<dbReference type="PANTHER" id="PTHR32091">
    <property type="entry name" value="EUKARYOTIC TRANSLATION INITIATION FACTOR 4B"/>
    <property type="match status" value="1"/>
</dbReference>
<feature type="compositionally biased region" description="Basic and acidic residues" evidence="1">
    <location>
        <begin position="295"/>
        <end position="325"/>
    </location>
</feature>
<dbReference type="GO" id="GO:0003743">
    <property type="term" value="F:translation initiation factor activity"/>
    <property type="evidence" value="ECO:0007669"/>
    <property type="project" value="UniProtKB-KW"/>
</dbReference>
<dbReference type="STRING" id="337451.A0A3S3MMT1"/>
<dbReference type="OrthoDB" id="48651at2759"/>
<dbReference type="InterPro" id="IPR010433">
    <property type="entry name" value="EIF-4B_pln"/>
</dbReference>
<evidence type="ECO:0000313" key="3">
    <source>
        <dbReference type="Proteomes" id="UP000283530"/>
    </source>
</evidence>